<accession>A0ABV4G5R5</accession>
<feature type="compositionally biased region" description="Polar residues" evidence="1">
    <location>
        <begin position="64"/>
        <end position="75"/>
    </location>
</feature>
<evidence type="ECO:0000313" key="2">
    <source>
        <dbReference type="EMBL" id="MEY9458720.1"/>
    </source>
</evidence>
<dbReference type="EMBL" id="JBGBZJ010000003">
    <property type="protein sequence ID" value="MEY9458720.1"/>
    <property type="molecule type" value="Genomic_DNA"/>
</dbReference>
<protein>
    <submittedName>
        <fullName evidence="2">Uncharacterized protein</fullName>
    </submittedName>
</protein>
<gene>
    <name evidence="2" type="ORF">ABIG07_007668</name>
</gene>
<dbReference type="Proteomes" id="UP001565369">
    <property type="component" value="Unassembled WGS sequence"/>
</dbReference>
<reference evidence="2 3" key="1">
    <citation type="submission" date="2024-07" db="EMBL/GenBank/DDBJ databases">
        <title>Genomic Encyclopedia of Type Strains, Phase V (KMG-V): Genome sequencing to study the core and pangenomes of soil and plant-associated prokaryotes.</title>
        <authorList>
            <person name="Whitman W."/>
        </authorList>
    </citation>
    <scope>NUCLEOTIDE SEQUENCE [LARGE SCALE GENOMIC DNA]</scope>
    <source>
        <strain evidence="2 3">USDA 152</strain>
    </source>
</reference>
<sequence>MEATGLFVDVDEAILRRVLALSLVGELSIDDPQPWPSRRQARQSRTRPDFLQEREGSWPPKMANVSSVCASENFR</sequence>
<feature type="compositionally biased region" description="Basic and acidic residues" evidence="1">
    <location>
        <begin position="46"/>
        <end position="56"/>
    </location>
</feature>
<comment type="caution">
    <text evidence="2">The sequence shown here is derived from an EMBL/GenBank/DDBJ whole genome shotgun (WGS) entry which is preliminary data.</text>
</comment>
<proteinExistence type="predicted"/>
<dbReference type="RefSeq" id="WP_136392563.1">
    <property type="nucleotide sequence ID" value="NZ_AP021854.1"/>
</dbReference>
<name>A0ABV4G5R5_9BRAD</name>
<evidence type="ECO:0000256" key="1">
    <source>
        <dbReference type="SAM" id="MobiDB-lite"/>
    </source>
</evidence>
<keyword evidence="3" id="KW-1185">Reference proteome</keyword>
<organism evidence="2 3">
    <name type="scientific">Bradyrhizobium ottawaense</name>
    <dbReference type="NCBI Taxonomy" id="931866"/>
    <lineage>
        <taxon>Bacteria</taxon>
        <taxon>Pseudomonadati</taxon>
        <taxon>Pseudomonadota</taxon>
        <taxon>Alphaproteobacteria</taxon>
        <taxon>Hyphomicrobiales</taxon>
        <taxon>Nitrobacteraceae</taxon>
        <taxon>Bradyrhizobium</taxon>
    </lineage>
</organism>
<evidence type="ECO:0000313" key="3">
    <source>
        <dbReference type="Proteomes" id="UP001565369"/>
    </source>
</evidence>
<feature type="region of interest" description="Disordered" evidence="1">
    <location>
        <begin position="32"/>
        <end position="75"/>
    </location>
</feature>